<evidence type="ECO:0000256" key="11">
    <source>
        <dbReference type="ARBA" id="ARBA00049085"/>
    </source>
</evidence>
<evidence type="ECO:0000256" key="5">
    <source>
        <dbReference type="ARBA" id="ARBA00037678"/>
    </source>
</evidence>
<comment type="cofactor">
    <cofactor evidence="1 12">
        <name>Zn(2+)</name>
        <dbReference type="ChEBI" id="CHEBI:29105"/>
    </cofactor>
</comment>
<protein>
    <recommendedName>
        <fullName evidence="9">2-deoxy-scyllo-inosamine dehydrogenase</fullName>
        <ecNumber evidence="8">1.1.1.329</ecNumber>
    </recommendedName>
</protein>
<comment type="caution">
    <text evidence="15">The sequence shown here is derived from an EMBL/GenBank/DDBJ whole genome shotgun (WGS) entry which is preliminary data.</text>
</comment>
<dbReference type="InterPro" id="IPR050129">
    <property type="entry name" value="Zn_alcohol_dh"/>
</dbReference>
<dbReference type="Proteomes" id="UP001057702">
    <property type="component" value="Unassembled WGS sequence"/>
</dbReference>
<evidence type="ECO:0000256" key="10">
    <source>
        <dbReference type="ARBA" id="ARBA00048685"/>
    </source>
</evidence>
<evidence type="ECO:0000313" key="16">
    <source>
        <dbReference type="Proteomes" id="UP001057702"/>
    </source>
</evidence>
<dbReference type="PROSITE" id="PS00059">
    <property type="entry name" value="ADH_ZINC"/>
    <property type="match status" value="1"/>
</dbReference>
<reference evidence="15" key="1">
    <citation type="submission" date="2022-06" db="EMBL/GenBank/DDBJ databases">
        <title>Draft genome sequence of Streptomyces sp. RB6PN25 isolated from peat swamp forest in Thailand.</title>
        <authorList>
            <person name="Duangmal K."/>
            <person name="Klaysubun C."/>
        </authorList>
    </citation>
    <scope>NUCLEOTIDE SEQUENCE</scope>
    <source>
        <strain evidence="15">RB6PN25</strain>
    </source>
</reference>
<evidence type="ECO:0000256" key="2">
    <source>
        <dbReference type="ARBA" id="ARBA00022723"/>
    </source>
</evidence>
<organism evidence="15 16">
    <name type="scientific">Streptomyces humicola</name>
    <dbReference type="NCBI Taxonomy" id="2953240"/>
    <lineage>
        <taxon>Bacteria</taxon>
        <taxon>Bacillati</taxon>
        <taxon>Actinomycetota</taxon>
        <taxon>Actinomycetes</taxon>
        <taxon>Kitasatosporales</taxon>
        <taxon>Streptomycetaceae</taxon>
        <taxon>Streptomyces</taxon>
    </lineage>
</organism>
<keyword evidence="4" id="KW-0560">Oxidoreductase</keyword>
<keyword evidence="3 12" id="KW-0862">Zinc</keyword>
<evidence type="ECO:0000259" key="13">
    <source>
        <dbReference type="Pfam" id="PF00107"/>
    </source>
</evidence>
<dbReference type="EMBL" id="JANFNG010000005">
    <property type="protein sequence ID" value="MCQ4080875.1"/>
    <property type="molecule type" value="Genomic_DNA"/>
</dbReference>
<dbReference type="SUPFAM" id="SSF50129">
    <property type="entry name" value="GroES-like"/>
    <property type="match status" value="1"/>
</dbReference>
<evidence type="ECO:0000256" key="7">
    <source>
        <dbReference type="ARBA" id="ARBA00038004"/>
    </source>
</evidence>
<gene>
    <name evidence="15" type="ORF">NGB36_09745</name>
</gene>
<evidence type="ECO:0000256" key="1">
    <source>
        <dbReference type="ARBA" id="ARBA00001947"/>
    </source>
</evidence>
<dbReference type="EC" id="1.1.1.329" evidence="8"/>
<dbReference type="PANTHER" id="PTHR43401:SF2">
    <property type="entry name" value="L-THREONINE 3-DEHYDROGENASE"/>
    <property type="match status" value="1"/>
</dbReference>
<comment type="catalytic activity">
    <reaction evidence="10">
        <text>2-deoxy-scyllo-inosamine + NAD(+) = 3-amino-2,3-dideoxy-scyllo-inosose + NADH + H(+)</text>
        <dbReference type="Rhea" id="RHEA:33883"/>
        <dbReference type="ChEBI" id="CHEBI:15378"/>
        <dbReference type="ChEBI" id="CHEBI:57540"/>
        <dbReference type="ChEBI" id="CHEBI:57945"/>
        <dbReference type="ChEBI" id="CHEBI:65002"/>
        <dbReference type="ChEBI" id="CHEBI:65003"/>
        <dbReference type="EC" id="1.1.1.329"/>
    </reaction>
</comment>
<feature type="domain" description="Alcohol dehydrogenase-like N-terminal" evidence="14">
    <location>
        <begin position="31"/>
        <end position="139"/>
    </location>
</feature>
<dbReference type="RefSeq" id="WP_255919781.1">
    <property type="nucleotide sequence ID" value="NZ_JANFNG010000005.1"/>
</dbReference>
<evidence type="ECO:0000259" key="14">
    <source>
        <dbReference type="Pfam" id="PF08240"/>
    </source>
</evidence>
<accession>A0ABT1PV35</accession>
<evidence type="ECO:0000256" key="9">
    <source>
        <dbReference type="ARBA" id="ARBA00039387"/>
    </source>
</evidence>
<dbReference type="InterPro" id="IPR011032">
    <property type="entry name" value="GroES-like_sf"/>
</dbReference>
<keyword evidence="2 12" id="KW-0479">Metal-binding</keyword>
<dbReference type="InterPro" id="IPR002328">
    <property type="entry name" value="ADH_Zn_CS"/>
</dbReference>
<evidence type="ECO:0000256" key="4">
    <source>
        <dbReference type="ARBA" id="ARBA00023002"/>
    </source>
</evidence>
<dbReference type="InterPro" id="IPR013149">
    <property type="entry name" value="ADH-like_C"/>
</dbReference>
<evidence type="ECO:0000256" key="8">
    <source>
        <dbReference type="ARBA" id="ARBA00039102"/>
    </source>
</evidence>
<feature type="domain" description="Alcohol dehydrogenase-like C-terminal" evidence="13">
    <location>
        <begin position="179"/>
        <end position="292"/>
    </location>
</feature>
<dbReference type="Pfam" id="PF08240">
    <property type="entry name" value="ADH_N"/>
    <property type="match status" value="1"/>
</dbReference>
<comment type="function">
    <text evidence="5">Catalyzes the oxidation of 2-deoxy-scyllo-inosamine (DOIA) with NAD(+) or NADP(+), forming 3-amino-2,3-dideoxy-scyllo-inosose (amino-DOI).</text>
</comment>
<dbReference type="Gene3D" id="3.90.180.10">
    <property type="entry name" value="Medium-chain alcohol dehydrogenases, catalytic domain"/>
    <property type="match status" value="1"/>
</dbReference>
<comment type="pathway">
    <text evidence="6">Metabolic intermediate biosynthesis; 2-deoxystreptamine biosynthesis; 2-deoxystreptamine from D-glucose 6-phosphate: step 3/4.</text>
</comment>
<evidence type="ECO:0000256" key="12">
    <source>
        <dbReference type="RuleBase" id="RU361277"/>
    </source>
</evidence>
<keyword evidence="16" id="KW-1185">Reference proteome</keyword>
<sequence>MTATATAAVRAVEWHGAGMLRLSERHCPQPGAGQLLVEVSAIGICGTDLGQWRGNDGRTRPGVVIGHEFGGVVTGVGPGASGWRPGDLVAVDPNVSCGTCEHCRSGERASCAQRQLLGFERDGGMQTSVVMPSTQAIRVGAGTDPRALALVEPVAVAIRACRRAGVSHGRRVGVIGGGPIGAACARVVLEAGAQPVVIERDDARRQALLELGAELESPADADTAPWDLGIDTVGSLQTAELAFARLRRGGTLCTVGLASSGSLPASSTLVRRELTARGSFCYSTAELHEAALLVAAHGLATIPTELVTDLDRAPEVLRALASGVLPPGKVLILP</sequence>
<dbReference type="PANTHER" id="PTHR43401">
    <property type="entry name" value="L-THREONINE 3-DEHYDROGENASE"/>
    <property type="match status" value="1"/>
</dbReference>
<evidence type="ECO:0000313" key="15">
    <source>
        <dbReference type="EMBL" id="MCQ4080875.1"/>
    </source>
</evidence>
<dbReference type="InterPro" id="IPR036291">
    <property type="entry name" value="NAD(P)-bd_dom_sf"/>
</dbReference>
<evidence type="ECO:0000256" key="6">
    <source>
        <dbReference type="ARBA" id="ARBA00037908"/>
    </source>
</evidence>
<comment type="catalytic activity">
    <reaction evidence="11">
        <text>2-deoxy-scyllo-inosamine + NADP(+) = 3-amino-2,3-dideoxy-scyllo-inosose + NADPH + H(+)</text>
        <dbReference type="Rhea" id="RHEA:33879"/>
        <dbReference type="ChEBI" id="CHEBI:15378"/>
        <dbReference type="ChEBI" id="CHEBI:57783"/>
        <dbReference type="ChEBI" id="CHEBI:58349"/>
        <dbReference type="ChEBI" id="CHEBI:65002"/>
        <dbReference type="ChEBI" id="CHEBI:65003"/>
        <dbReference type="EC" id="1.1.1.329"/>
    </reaction>
</comment>
<dbReference type="Pfam" id="PF00107">
    <property type="entry name" value="ADH_zinc_N"/>
    <property type="match status" value="1"/>
</dbReference>
<proteinExistence type="inferred from homology"/>
<evidence type="ECO:0000256" key="3">
    <source>
        <dbReference type="ARBA" id="ARBA00022833"/>
    </source>
</evidence>
<dbReference type="SUPFAM" id="SSF51735">
    <property type="entry name" value="NAD(P)-binding Rossmann-fold domains"/>
    <property type="match status" value="1"/>
</dbReference>
<comment type="similarity">
    <text evidence="7">Belongs to the zinc-containing alcohol dehydrogenase family. DOIA dehydrogenase subfamily.</text>
</comment>
<name>A0ABT1PV35_9ACTN</name>
<dbReference type="Gene3D" id="3.40.50.720">
    <property type="entry name" value="NAD(P)-binding Rossmann-like Domain"/>
    <property type="match status" value="1"/>
</dbReference>
<dbReference type="InterPro" id="IPR013154">
    <property type="entry name" value="ADH-like_N"/>
</dbReference>